<feature type="transmembrane region" description="Helical" evidence="1">
    <location>
        <begin position="153"/>
        <end position="170"/>
    </location>
</feature>
<dbReference type="EMBL" id="QTTT01000001">
    <property type="protein sequence ID" value="REE98620.1"/>
    <property type="molecule type" value="Genomic_DNA"/>
</dbReference>
<accession>A0A3D9SVU1</accession>
<dbReference type="AlphaFoldDB" id="A0A3D9SVU1"/>
<dbReference type="Proteomes" id="UP000256661">
    <property type="component" value="Unassembled WGS sequence"/>
</dbReference>
<feature type="transmembrane region" description="Helical" evidence="1">
    <location>
        <begin position="204"/>
        <end position="220"/>
    </location>
</feature>
<proteinExistence type="predicted"/>
<reference evidence="2 3" key="1">
    <citation type="submission" date="2018-08" db="EMBL/GenBank/DDBJ databases">
        <title>Sequencing the genomes of 1000 actinobacteria strains.</title>
        <authorList>
            <person name="Klenk H.-P."/>
        </authorList>
    </citation>
    <scope>NUCLEOTIDE SEQUENCE [LARGE SCALE GENOMIC DNA]</scope>
    <source>
        <strain evidence="2 3">DSM 43927</strain>
    </source>
</reference>
<evidence type="ECO:0000313" key="2">
    <source>
        <dbReference type="EMBL" id="REE98620.1"/>
    </source>
</evidence>
<sequence length="444" mass="46988">MSDLGRVLRLDARRATPLVAVPALAAVGVAVAWRARIPGVADWDSAVVALTASVRWMGPLAALLAAWLAVREQRLGYLRNLTARSPATGTLLDLLLLSHATLLAYGMAAMVVLGETVLTQRPGAAHPLGLLAGAGTLILHVTAGYLAGRLAPFALTVVAAGAATGLWAALRSSGGSWLSLIPPAAIGRLEPFTTLRPGALADEFLWSAGLTCLLVTGYVWGLTKRRLLLLPLVAALAVTVLGTQRLAEGGGAAVPSQVGHVCREWPLLICVHPALDAGLASLEAALTPLAARLSTTPAAFTRVVQRPENEPIGIRRGVAFVHLTALTPGYEHEIVHQVQRTLVDPLSCGDPRNAKGRLYRGLVDLWLRGEVDLARLATPASSPKPATGNLERASIAASVRVPPLGGLSLAARRFTGWSEARRTAWLARHYHAYHTCTLDQRHFR</sequence>
<keyword evidence="1" id="KW-1133">Transmembrane helix</keyword>
<keyword evidence="1" id="KW-0812">Transmembrane</keyword>
<keyword evidence="1" id="KW-0472">Membrane</keyword>
<comment type="caution">
    <text evidence="2">The sequence shown here is derived from an EMBL/GenBank/DDBJ whole genome shotgun (WGS) entry which is preliminary data.</text>
</comment>
<feature type="transmembrane region" description="Helical" evidence="1">
    <location>
        <begin position="125"/>
        <end position="146"/>
    </location>
</feature>
<organism evidence="2 3">
    <name type="scientific">Thermomonospora umbrina</name>
    <dbReference type="NCBI Taxonomy" id="111806"/>
    <lineage>
        <taxon>Bacteria</taxon>
        <taxon>Bacillati</taxon>
        <taxon>Actinomycetota</taxon>
        <taxon>Actinomycetes</taxon>
        <taxon>Streptosporangiales</taxon>
        <taxon>Thermomonosporaceae</taxon>
        <taxon>Thermomonospora</taxon>
    </lineage>
</organism>
<keyword evidence="3" id="KW-1185">Reference proteome</keyword>
<protein>
    <submittedName>
        <fullName evidence="2">Uncharacterized protein</fullName>
    </submittedName>
</protein>
<feature type="transmembrane region" description="Helical" evidence="1">
    <location>
        <begin position="47"/>
        <end position="70"/>
    </location>
</feature>
<name>A0A3D9SVU1_9ACTN</name>
<dbReference type="OrthoDB" id="3543885at2"/>
<feature type="transmembrane region" description="Helical" evidence="1">
    <location>
        <begin position="91"/>
        <end position="113"/>
    </location>
</feature>
<evidence type="ECO:0000313" key="3">
    <source>
        <dbReference type="Proteomes" id="UP000256661"/>
    </source>
</evidence>
<feature type="transmembrane region" description="Helical" evidence="1">
    <location>
        <begin position="15"/>
        <end position="35"/>
    </location>
</feature>
<evidence type="ECO:0000256" key="1">
    <source>
        <dbReference type="SAM" id="Phobius"/>
    </source>
</evidence>
<feature type="transmembrane region" description="Helical" evidence="1">
    <location>
        <begin position="227"/>
        <end position="247"/>
    </location>
</feature>
<gene>
    <name evidence="2" type="ORF">DFJ69_4112</name>
</gene>